<feature type="binding site" evidence="7">
    <location>
        <begin position="50"/>
        <end position="55"/>
    </location>
    <ligand>
        <name>GTP</name>
        <dbReference type="ChEBI" id="CHEBI:37565"/>
    </ligand>
</feature>
<dbReference type="GO" id="GO:0007266">
    <property type="term" value="P:Rho protein signal transduction"/>
    <property type="evidence" value="ECO:0007669"/>
    <property type="project" value="InterPro"/>
</dbReference>
<dbReference type="GO" id="GO:0031526">
    <property type="term" value="C:brush border membrane"/>
    <property type="evidence" value="ECO:0007669"/>
    <property type="project" value="TreeGrafter"/>
</dbReference>
<sequence>MADVRLWVCCNSYDDEKLQRNRSRAIDKQIKQEKLHFRRTVKILLLGSGESGKSTFLKQMRIIHGDEFGEDDLQQYKTVIYGNIIKGMKVLIDARDKLHIPWGNEKNAIHADKVWSYSNNILLDEPIFLHYVSDLLVLWDDSGIKNAFDRRREFQLMLNGRIFITNKQDSNGRLAVSHLTAGNTQALCTHVECSERYHQRTRFQCLDT</sequence>
<name>A0AAD9NE18_9ANNE</name>
<evidence type="ECO:0000256" key="1">
    <source>
        <dbReference type="ARBA" id="ARBA00011356"/>
    </source>
</evidence>
<keyword evidence="5 7" id="KW-0342">GTP-binding</keyword>
<dbReference type="InterPro" id="IPR001019">
    <property type="entry name" value="Gprotein_alpha_su"/>
</dbReference>
<dbReference type="AlphaFoldDB" id="A0AAD9NE18"/>
<dbReference type="Gene3D" id="3.40.50.300">
    <property type="entry name" value="P-loop containing nucleotide triphosphate hydrolases"/>
    <property type="match status" value="1"/>
</dbReference>
<evidence type="ECO:0000256" key="6">
    <source>
        <dbReference type="ARBA" id="ARBA00023224"/>
    </source>
</evidence>
<evidence type="ECO:0000256" key="7">
    <source>
        <dbReference type="PIRSR" id="PIRSR601019-1"/>
    </source>
</evidence>
<dbReference type="SMART" id="SM00275">
    <property type="entry name" value="G_alpha"/>
    <property type="match status" value="1"/>
</dbReference>
<evidence type="ECO:0000256" key="4">
    <source>
        <dbReference type="ARBA" id="ARBA00022842"/>
    </source>
</evidence>
<dbReference type="GO" id="GO:0031752">
    <property type="term" value="F:D5 dopamine receptor binding"/>
    <property type="evidence" value="ECO:0007669"/>
    <property type="project" value="TreeGrafter"/>
</dbReference>
<keyword evidence="3 7" id="KW-0547">Nucleotide-binding</keyword>
<dbReference type="GO" id="GO:0005525">
    <property type="term" value="F:GTP binding"/>
    <property type="evidence" value="ECO:0007669"/>
    <property type="project" value="UniProtKB-KW"/>
</dbReference>
<dbReference type="GO" id="GO:0005737">
    <property type="term" value="C:cytoplasm"/>
    <property type="evidence" value="ECO:0007669"/>
    <property type="project" value="TreeGrafter"/>
</dbReference>
<evidence type="ECO:0000256" key="2">
    <source>
        <dbReference type="ARBA" id="ARBA00022723"/>
    </source>
</evidence>
<protein>
    <submittedName>
        <fullName evidence="9">Uncharacterized protein</fullName>
    </submittedName>
</protein>
<evidence type="ECO:0000256" key="8">
    <source>
        <dbReference type="PIRSR" id="PIRSR601019-2"/>
    </source>
</evidence>
<dbReference type="GO" id="GO:0005834">
    <property type="term" value="C:heterotrimeric G-protein complex"/>
    <property type="evidence" value="ECO:0007669"/>
    <property type="project" value="TreeGrafter"/>
</dbReference>
<dbReference type="SUPFAM" id="SSF52540">
    <property type="entry name" value="P-loop containing nucleoside triphosphate hydrolases"/>
    <property type="match status" value="1"/>
</dbReference>
<dbReference type="InterPro" id="IPR011025">
    <property type="entry name" value="GproteinA_insert"/>
</dbReference>
<dbReference type="EMBL" id="JAODUP010000034">
    <property type="protein sequence ID" value="KAK2166882.1"/>
    <property type="molecule type" value="Genomic_DNA"/>
</dbReference>
<keyword evidence="10" id="KW-1185">Reference proteome</keyword>
<keyword evidence="2 8" id="KW-0479">Metal-binding</keyword>
<dbReference type="Gene3D" id="1.10.400.10">
    <property type="entry name" value="GI Alpha 1, domain 2-like"/>
    <property type="match status" value="1"/>
</dbReference>
<organism evidence="9 10">
    <name type="scientific">Paralvinella palmiformis</name>
    <dbReference type="NCBI Taxonomy" id="53620"/>
    <lineage>
        <taxon>Eukaryota</taxon>
        <taxon>Metazoa</taxon>
        <taxon>Spiralia</taxon>
        <taxon>Lophotrochozoa</taxon>
        <taxon>Annelida</taxon>
        <taxon>Polychaeta</taxon>
        <taxon>Sedentaria</taxon>
        <taxon>Canalipalpata</taxon>
        <taxon>Terebellida</taxon>
        <taxon>Terebelliformia</taxon>
        <taxon>Alvinellidae</taxon>
        <taxon>Paralvinella</taxon>
    </lineage>
</organism>
<evidence type="ECO:0000313" key="10">
    <source>
        <dbReference type="Proteomes" id="UP001208570"/>
    </source>
</evidence>
<dbReference type="SUPFAM" id="SSF47895">
    <property type="entry name" value="Transducin (alpha subunit), insertion domain"/>
    <property type="match status" value="1"/>
</dbReference>
<dbReference type="GO" id="GO:0046872">
    <property type="term" value="F:metal ion binding"/>
    <property type="evidence" value="ECO:0007669"/>
    <property type="project" value="UniProtKB-KW"/>
</dbReference>
<dbReference type="PANTHER" id="PTHR10218:SF360">
    <property type="entry name" value="GUANINE NUCLEOTIDE-BINDING PROTEIN SUBUNIT ALPHA HOMOLOG"/>
    <property type="match status" value="1"/>
</dbReference>
<dbReference type="FunFam" id="3.40.50.300:FF:000692">
    <property type="entry name" value="Guanine nucleotide-binding protein subunit alpha"/>
    <property type="match status" value="1"/>
</dbReference>
<dbReference type="GO" id="GO:0031683">
    <property type="term" value="F:G-protein beta/gamma-subunit complex binding"/>
    <property type="evidence" value="ECO:0007669"/>
    <property type="project" value="InterPro"/>
</dbReference>
<dbReference type="Proteomes" id="UP001208570">
    <property type="component" value="Unassembled WGS sequence"/>
</dbReference>
<dbReference type="GO" id="GO:0003924">
    <property type="term" value="F:GTPase activity"/>
    <property type="evidence" value="ECO:0007669"/>
    <property type="project" value="InterPro"/>
</dbReference>
<dbReference type="Pfam" id="PF00503">
    <property type="entry name" value="G-alpha"/>
    <property type="match status" value="1"/>
</dbReference>
<feature type="binding site" evidence="8">
    <location>
        <position position="54"/>
    </location>
    <ligand>
        <name>Mg(2+)</name>
        <dbReference type="ChEBI" id="CHEBI:18420"/>
    </ligand>
</feature>
<accession>A0AAD9NE18</accession>
<dbReference type="PRINTS" id="PR00440">
    <property type="entry name" value="GPROTEINA12"/>
</dbReference>
<comment type="caution">
    <text evidence="9">The sequence shown here is derived from an EMBL/GenBank/DDBJ whole genome shotgun (WGS) entry which is preliminary data.</text>
</comment>
<proteinExistence type="predicted"/>
<dbReference type="InterPro" id="IPR000469">
    <property type="entry name" value="Gprotein_alpha_12/13"/>
</dbReference>
<dbReference type="GO" id="GO:0007188">
    <property type="term" value="P:adenylate cyclase-modulating G protein-coupled receptor signaling pathway"/>
    <property type="evidence" value="ECO:0007669"/>
    <property type="project" value="TreeGrafter"/>
</dbReference>
<reference evidence="9" key="1">
    <citation type="journal article" date="2023" name="Mol. Biol. Evol.">
        <title>Third-Generation Sequencing Reveals the Adaptive Role of the Epigenome in Three Deep-Sea Polychaetes.</title>
        <authorList>
            <person name="Perez M."/>
            <person name="Aroh O."/>
            <person name="Sun Y."/>
            <person name="Lan Y."/>
            <person name="Juniper S.K."/>
            <person name="Young C.R."/>
            <person name="Angers B."/>
            <person name="Qian P.Y."/>
        </authorList>
    </citation>
    <scope>NUCLEOTIDE SEQUENCE</scope>
    <source>
        <strain evidence="9">P08H-3</strain>
    </source>
</reference>
<keyword evidence="4 8" id="KW-0460">Magnesium</keyword>
<keyword evidence="6" id="KW-0807">Transducer</keyword>
<dbReference type="InterPro" id="IPR027417">
    <property type="entry name" value="P-loop_NTPase"/>
</dbReference>
<evidence type="ECO:0000256" key="3">
    <source>
        <dbReference type="ARBA" id="ARBA00022741"/>
    </source>
</evidence>
<gene>
    <name evidence="9" type="ORF">LSH36_34g08000</name>
</gene>
<dbReference type="PROSITE" id="PS51882">
    <property type="entry name" value="G_ALPHA"/>
    <property type="match status" value="1"/>
</dbReference>
<evidence type="ECO:0000256" key="5">
    <source>
        <dbReference type="ARBA" id="ARBA00023134"/>
    </source>
</evidence>
<comment type="subunit">
    <text evidence="1">G proteins are composed of 3 units; alpha, beta and gamma. The alpha chain contains the guanine nucleotide binding site.</text>
</comment>
<dbReference type="PANTHER" id="PTHR10218">
    <property type="entry name" value="GTP-BINDING PROTEIN ALPHA SUBUNIT"/>
    <property type="match status" value="1"/>
</dbReference>
<evidence type="ECO:0000313" key="9">
    <source>
        <dbReference type="EMBL" id="KAK2166882.1"/>
    </source>
</evidence>